<evidence type="ECO:0000313" key="3">
    <source>
        <dbReference type="Proteomes" id="UP000473574"/>
    </source>
</evidence>
<reference evidence="2 3" key="1">
    <citation type="journal article" date="2020" name="Microb. Ecol.">
        <title>Ecogenomics of the Marine Benthic Filamentous Cyanobacterium Adonisia.</title>
        <authorList>
            <person name="Walter J.M."/>
            <person name="Coutinho F.H."/>
            <person name="Leomil L."/>
            <person name="Hargreaves P.I."/>
            <person name="Campeao M.E."/>
            <person name="Vieira V.V."/>
            <person name="Silva B.S."/>
            <person name="Fistarol G.O."/>
            <person name="Salomon P.S."/>
            <person name="Sawabe T."/>
            <person name="Mino S."/>
            <person name="Hosokawa M."/>
            <person name="Miyashita H."/>
            <person name="Maruyama F."/>
            <person name="van Verk M.C."/>
            <person name="Dutilh B.E."/>
            <person name="Thompson C.C."/>
            <person name="Thompson F.L."/>
        </authorList>
    </citation>
    <scope>NUCLEOTIDE SEQUENCE [LARGE SCALE GENOMIC DNA]</scope>
    <source>
        <strain evidence="2 3">CCMR0082</strain>
    </source>
</reference>
<sequence length="1338" mass="145753">MATNQRKLQLILEIVVRQQKKIAELISQLQALNDAAKNTSSIGGDTKQIDQLIARLKEAEEQLAQLPQQSKQFSDELTKGGRLSAQSVTAIATSFLAIQSAIQGAFSLATQFYQRTIGLSEQLNQQILRNAASIATSSKVVFNGVEQSGVDAIEALKPKLKEVQREIEIATEQIAGVTDEQSRTTADALIGKIVELQGQTKEYANTIDSLPDLTSGLVAALAANNLTDPTQIYQEIGDLAEGQLGPDSSLARALTISKDDIDRAREQNELIDLLIEKTQTYKDASNLAANSISNVSSNFISLTERIARESTEDLLDPIATGLNQVFDLVSENEDRIISEIKIVLDALGGIAVQIGNIISPLGQLADEGESVIGLMLDGFQAIERVLTLIGPVVRASLGVAVEFIEYLANEVDELRTALSFLTGGLQNVDEAIEAYGQATEVAANGTLELLRNLKDAGSQSEETQKLYKDQAQAQIESNNALIQSIRGTVPANEAQRRSLNAQVAELENWNEKLEESQAQLEGVGDGLEILAQDLPAVADSFEAVGERVDSALSNLAEGSGGKLENVARSLKTVQEGISQLFDAGELSGEDAISRLNQAIAAPGLELSQKLSLATEVRKIQKTASDEKLASIDAELKVVQSAADAEGRITAESAIKISNLRQQQLQERLRATQEAISAESRLLEQDAGSQRTLNQLKNQQKTLQAELGAIAVQGQRDIEKARIEEIDRANLDIQALAARTRATIFQEEQALNQERSRNAELTEAQIQARVSRLRAEANKERLQQEIVLQQQRVEVFEEGSRKRREAEIKLGDLRTELAEAGAAVEEASRAAAVAVIDAQIEDEQRLQQLQQQRLEFRQQAEERIIESLQDQRDLFQSQLDLINERNSLAQSLAGAETADAERALQIRQELDNNENLSKAQRKQLEQELTNLGFSRNASERKIAEEILERKKQEIALQAQALQAQQSAERAQLQFQNQLRTLEANRETRREQARLRELEFQRTLLELEAEKADARGDARGAKIAREGVDRTDEAIGQQQQAIAQSQRSEQTVQQINANALQELSAKQARESFEFARNVAQESQQLATELGGINEKVGRRAQRFANQQDDIADGARLDAQETLNALRDASVSTAIEDLTIAQNRANTNIEILTSTNETAQVLEGQLEIEQDLLTVAQQRLEATTALNEALGNPPANQAQTQPIPSLDTGGPLPANQPALIHAGELLVPGAPSRSAAVHAISTGRSIQAVKSDGLYRGPGGYVLNRQDVQQLVQSPTGVPISPTQPVGSGLGAIFGEGSTLDTTELSKQSGLLGELVKLAQNDSNSKRVAARVARHGRYRKG</sequence>
<dbReference type="EMBL" id="QZCE01000001">
    <property type="protein sequence ID" value="NEZ61996.1"/>
    <property type="molecule type" value="Genomic_DNA"/>
</dbReference>
<comment type="caution">
    <text evidence="2">The sequence shown here is derived from an EMBL/GenBank/DDBJ whole genome shotgun (WGS) entry which is preliminary data.</text>
</comment>
<feature type="coiled-coil region" evidence="1">
    <location>
        <begin position="743"/>
        <end position="1013"/>
    </location>
</feature>
<accession>A0A6M0S0T2</accession>
<keyword evidence="1" id="KW-0175">Coiled coil</keyword>
<dbReference type="Proteomes" id="UP000473574">
    <property type="component" value="Unassembled WGS sequence"/>
</dbReference>
<name>A0A6M0S0T2_9CYAN</name>
<evidence type="ECO:0000256" key="1">
    <source>
        <dbReference type="SAM" id="Coils"/>
    </source>
</evidence>
<gene>
    <name evidence="2" type="ORF">D0962_04270</name>
</gene>
<evidence type="ECO:0000313" key="2">
    <source>
        <dbReference type="EMBL" id="NEZ61996.1"/>
    </source>
</evidence>
<feature type="coiled-coil region" evidence="1">
    <location>
        <begin position="153"/>
        <end position="180"/>
    </location>
</feature>
<organism evidence="2 3">
    <name type="scientific">Adonisia turfae CCMR0082</name>
    <dbReference type="NCBI Taxonomy" id="2304604"/>
    <lineage>
        <taxon>Bacteria</taxon>
        <taxon>Bacillati</taxon>
        <taxon>Cyanobacteriota</taxon>
        <taxon>Adonisia</taxon>
        <taxon>Adonisia turfae</taxon>
    </lineage>
</organism>
<feature type="coiled-coil region" evidence="1">
    <location>
        <begin position="15"/>
        <end position="76"/>
    </location>
</feature>
<feature type="coiled-coil region" evidence="1">
    <location>
        <begin position="492"/>
        <end position="519"/>
    </location>
</feature>
<protein>
    <submittedName>
        <fullName evidence="2">Uncharacterized protein</fullName>
    </submittedName>
</protein>
<dbReference type="RefSeq" id="WP_163660100.1">
    <property type="nucleotide sequence ID" value="NZ_QZCE01000001.1"/>
</dbReference>
<proteinExistence type="predicted"/>